<dbReference type="PROSITE" id="PS51257">
    <property type="entry name" value="PROKAR_LIPOPROTEIN"/>
    <property type="match status" value="1"/>
</dbReference>
<dbReference type="EMBL" id="PPTP01000004">
    <property type="protein sequence ID" value="RDB55666.1"/>
    <property type="molecule type" value="Genomic_DNA"/>
</dbReference>
<accession>A0A369LBT7</accession>
<evidence type="ECO:0000313" key="3">
    <source>
        <dbReference type="Proteomes" id="UP000253792"/>
    </source>
</evidence>
<dbReference type="RefSeq" id="WP_114620615.1">
    <property type="nucleotide sequence ID" value="NZ_PPTP01000004.1"/>
</dbReference>
<keyword evidence="1" id="KW-0812">Transmembrane</keyword>
<organism evidence="2 3">
    <name type="scientific">Senegalimassilia anaerobia</name>
    <dbReference type="NCBI Taxonomy" id="1473216"/>
    <lineage>
        <taxon>Bacteria</taxon>
        <taxon>Bacillati</taxon>
        <taxon>Actinomycetota</taxon>
        <taxon>Coriobacteriia</taxon>
        <taxon>Coriobacteriales</taxon>
        <taxon>Coriobacteriaceae</taxon>
        <taxon>Senegalimassilia</taxon>
    </lineage>
</organism>
<name>A0A369LBT7_9ACTN</name>
<proteinExistence type="predicted"/>
<reference evidence="2 3" key="1">
    <citation type="journal article" date="2018" name="Elife">
        <title>Discovery and characterization of a prevalent human gut bacterial enzyme sufficient for the inactivation of a family of plant toxins.</title>
        <authorList>
            <person name="Koppel N."/>
            <person name="Bisanz J.E."/>
            <person name="Pandelia M.E."/>
            <person name="Turnbaugh P.J."/>
            <person name="Balskus E.P."/>
        </authorList>
    </citation>
    <scope>NUCLEOTIDE SEQUENCE [LARGE SCALE GENOMIC DNA]</scope>
    <source>
        <strain evidence="3">anaerobia AP69FAA</strain>
    </source>
</reference>
<keyword evidence="3" id="KW-1185">Reference proteome</keyword>
<keyword evidence="1" id="KW-1133">Transmembrane helix</keyword>
<sequence>MGKTGVFGKSAGAVIAIAMVMCALCVGLAGCVTQNSGNVTSDQDENSAVEKATIATRTVTFPALFFQDTAAEDVQANLQEWGCTDIVANEDGFYTATMPIDKYNELVDSWHDSTAKQLDEMPNSETWSTITAVDYDEQFSKVTLTTSNSQVGLSEAFAPLQAGLIACIYQQFAGQPVSCVVSIVDQSGAELASTTYPDALDQEQRDSLTAN</sequence>
<dbReference type="AlphaFoldDB" id="A0A369LBT7"/>
<evidence type="ECO:0000313" key="2">
    <source>
        <dbReference type="EMBL" id="RDB55666.1"/>
    </source>
</evidence>
<keyword evidence="1" id="KW-0472">Membrane</keyword>
<gene>
    <name evidence="2" type="ORF">C1880_05450</name>
</gene>
<protein>
    <submittedName>
        <fullName evidence="2">Uncharacterized protein</fullName>
    </submittedName>
</protein>
<dbReference type="OrthoDB" id="1849839at2"/>
<evidence type="ECO:0000256" key="1">
    <source>
        <dbReference type="SAM" id="Phobius"/>
    </source>
</evidence>
<comment type="caution">
    <text evidence="2">The sequence shown here is derived from an EMBL/GenBank/DDBJ whole genome shotgun (WGS) entry which is preliminary data.</text>
</comment>
<dbReference type="Proteomes" id="UP000253792">
    <property type="component" value="Unassembled WGS sequence"/>
</dbReference>
<feature type="transmembrane region" description="Helical" evidence="1">
    <location>
        <begin position="12"/>
        <end position="30"/>
    </location>
</feature>